<evidence type="ECO:0000313" key="2">
    <source>
        <dbReference type="EMBL" id="MBP2169730.1"/>
    </source>
</evidence>
<protein>
    <submittedName>
        <fullName evidence="2">Uncharacterized protein</fullName>
    </submittedName>
</protein>
<accession>A0ABS4PAR5</accession>
<reference evidence="3" key="1">
    <citation type="submission" date="2023-07" db="EMBL/GenBank/DDBJ databases">
        <title>Genome mining of underrepresented organisms for secondary metabolites.</title>
        <authorList>
            <person name="D'Agostino P.M."/>
        </authorList>
    </citation>
    <scope>NUCLEOTIDE SEQUENCE [LARGE SCALE GENOMIC DNA]</scope>
    <source>
        <strain evidence="3">WS4403</strain>
    </source>
</reference>
<evidence type="ECO:0000313" key="3">
    <source>
        <dbReference type="Proteomes" id="UP001195624"/>
    </source>
</evidence>
<organism evidence="2 3">
    <name type="scientific">Winslowiella toletana</name>
    <dbReference type="NCBI Taxonomy" id="92490"/>
    <lineage>
        <taxon>Bacteria</taxon>
        <taxon>Pseudomonadati</taxon>
        <taxon>Pseudomonadota</taxon>
        <taxon>Gammaproteobacteria</taxon>
        <taxon>Enterobacterales</taxon>
        <taxon>Erwiniaceae</taxon>
        <taxon>Winslowiella</taxon>
    </lineage>
</organism>
<keyword evidence="3" id="KW-1185">Reference proteome</keyword>
<feature type="region of interest" description="Disordered" evidence="1">
    <location>
        <begin position="30"/>
        <end position="91"/>
    </location>
</feature>
<comment type="caution">
    <text evidence="2">The sequence shown here is derived from an EMBL/GenBank/DDBJ whole genome shotgun (WGS) entry which is preliminary data.</text>
</comment>
<sequence>MKLPRYLQIAIGITAALVLWSLVSEPDDAPTQQQALLPQASPLAAGPPDSSRTTATRAPDDHDSNLFPFQGPKAKPAPPPPPPKPAAPPSAPSLPFKLVGAWWSHNQRYLVLSDGKQSWIVCNQCRIADSIRRGEKLNENWQLTAIEPDYLVFRWLPLETDRRLPLDDMQSKPKF</sequence>
<gene>
    <name evidence="2" type="ORF">J2125_002922</name>
</gene>
<evidence type="ECO:0000256" key="1">
    <source>
        <dbReference type="SAM" id="MobiDB-lite"/>
    </source>
</evidence>
<dbReference type="EMBL" id="JAGGMQ010000001">
    <property type="protein sequence ID" value="MBP2169730.1"/>
    <property type="molecule type" value="Genomic_DNA"/>
</dbReference>
<name>A0ABS4PAR5_9GAMM</name>
<proteinExistence type="predicted"/>
<feature type="compositionally biased region" description="Pro residues" evidence="1">
    <location>
        <begin position="75"/>
        <end position="91"/>
    </location>
</feature>
<dbReference type="Proteomes" id="UP001195624">
    <property type="component" value="Unassembled WGS sequence"/>
</dbReference>
<dbReference type="RefSeq" id="WP_017800510.1">
    <property type="nucleotide sequence ID" value="NZ_JAGGMQ010000001.1"/>
</dbReference>
<feature type="compositionally biased region" description="Low complexity" evidence="1">
    <location>
        <begin position="30"/>
        <end position="48"/>
    </location>
</feature>